<dbReference type="InterPro" id="IPR028098">
    <property type="entry name" value="Glyco_trans_4-like_N"/>
</dbReference>
<dbReference type="Pfam" id="PF13692">
    <property type="entry name" value="Glyco_trans_1_4"/>
    <property type="match status" value="1"/>
</dbReference>
<evidence type="ECO:0000313" key="2">
    <source>
        <dbReference type="EMBL" id="KRP70388.1"/>
    </source>
</evidence>
<feature type="domain" description="Glycosyltransferase subfamily 4-like N-terminal" evidence="1">
    <location>
        <begin position="20"/>
        <end position="159"/>
    </location>
</feature>
<dbReference type="AlphaFoldDB" id="A0A0R3AHA1"/>
<gene>
    <name evidence="2" type="ORF">TX23_20795</name>
</gene>
<evidence type="ECO:0000259" key="1">
    <source>
        <dbReference type="Pfam" id="PF13477"/>
    </source>
</evidence>
<dbReference type="RefSeq" id="WP_057703815.1">
    <property type="nucleotide sequence ID" value="NZ_JYLN01000008.1"/>
</dbReference>
<comment type="caution">
    <text evidence="2">The sequence shown here is derived from an EMBL/GenBank/DDBJ whole genome shotgun (WGS) entry which is preliminary data.</text>
</comment>
<keyword evidence="2" id="KW-0808">Transferase</keyword>
<sequence length="375" mass="41008">MNFLLIASYPDSLINFRGPLLDALLARGLTVHVAAPDLSSDSSVRMRLEEKGVVVHEIPLRRVGMNPFADFFTLISLCKLIARVKPDVVLAYTVKPVIYGLLAARLMKVRRRFALITGLGYAFQGSSNGEGERRGLLRALVQRLYALSLRSATRVFFQNPDDQALFQQLRLIGSETPSTVVNGSGVDLGDFNVVPLPGKISFLLIARLLGDKGVREFVGAARAIKAEYEHVVFKVVGWIDENPDAILQEELDAWVGDGTLEFLGRLQDVRPAIADSSVYVLPSYREGTPRTVLEAMAMGRPVITTDAPGCRETVADGGNGFLVPVKDVERLTAAMLKFINSSELISSMGKKSRTLAELKYDVKKVNAAMLQGMGI</sequence>
<dbReference type="PANTHER" id="PTHR12526">
    <property type="entry name" value="GLYCOSYLTRANSFERASE"/>
    <property type="match status" value="1"/>
</dbReference>
<dbReference type="EMBL" id="JYLN01000008">
    <property type="protein sequence ID" value="KRP70388.1"/>
    <property type="molecule type" value="Genomic_DNA"/>
</dbReference>
<dbReference type="OrthoDB" id="9775208at2"/>
<evidence type="ECO:0000313" key="3">
    <source>
        <dbReference type="Proteomes" id="UP000050852"/>
    </source>
</evidence>
<name>A0A0R3AHA1_9PSED</name>
<dbReference type="PATRIC" id="fig|1615673.3.peg.5293"/>
<dbReference type="Proteomes" id="UP000050852">
    <property type="component" value="Unassembled WGS sequence"/>
</dbReference>
<reference evidence="2 3" key="1">
    <citation type="submission" date="2015-02" db="EMBL/GenBank/DDBJ databases">
        <title>Two Pseudomonas sp. nov., isolated from raw milk.</title>
        <authorList>
            <person name="Wenning M."/>
            <person name="von Neubeck M."/>
            <person name="Huptas C."/>
            <person name="Scherer S."/>
        </authorList>
    </citation>
    <scope>NUCLEOTIDE SEQUENCE [LARGE SCALE GENOMIC DNA]</scope>
    <source>
        <strain evidence="2 3">DSM 29164</strain>
    </source>
</reference>
<proteinExistence type="predicted"/>
<protein>
    <submittedName>
        <fullName evidence="2">Glycosyl transferase</fullName>
    </submittedName>
</protein>
<dbReference type="PANTHER" id="PTHR12526:SF638">
    <property type="entry name" value="SPORE COAT PROTEIN SA"/>
    <property type="match status" value="1"/>
</dbReference>
<accession>A0A0R3AHA1</accession>
<dbReference type="GO" id="GO:0016757">
    <property type="term" value="F:glycosyltransferase activity"/>
    <property type="evidence" value="ECO:0007669"/>
    <property type="project" value="UniProtKB-ARBA"/>
</dbReference>
<dbReference type="Gene3D" id="3.40.50.2000">
    <property type="entry name" value="Glycogen Phosphorylase B"/>
    <property type="match status" value="2"/>
</dbReference>
<dbReference type="SUPFAM" id="SSF53756">
    <property type="entry name" value="UDP-Glycosyltransferase/glycogen phosphorylase"/>
    <property type="match status" value="1"/>
</dbReference>
<organism evidence="2 3">
    <name type="scientific">Pseudomonas paralactis</name>
    <dbReference type="NCBI Taxonomy" id="1615673"/>
    <lineage>
        <taxon>Bacteria</taxon>
        <taxon>Pseudomonadati</taxon>
        <taxon>Pseudomonadota</taxon>
        <taxon>Gammaproteobacteria</taxon>
        <taxon>Pseudomonadales</taxon>
        <taxon>Pseudomonadaceae</taxon>
        <taxon>Pseudomonas</taxon>
    </lineage>
</organism>
<dbReference type="CDD" id="cd03808">
    <property type="entry name" value="GT4_CapM-like"/>
    <property type="match status" value="1"/>
</dbReference>
<dbReference type="Pfam" id="PF13477">
    <property type="entry name" value="Glyco_trans_4_2"/>
    <property type="match status" value="1"/>
</dbReference>